<protein>
    <submittedName>
        <fullName evidence="1">Uncharacterized protein</fullName>
    </submittedName>
</protein>
<sequence length="67" mass="7018">MYNDNISTHPLELCGFALKPLEFLDPMPPAVLLNANVTLALSFTLAANVSVGDCVGSGACSVAWISH</sequence>
<gene>
    <name evidence="1" type="ORF">Tci_539329</name>
</gene>
<organism evidence="1">
    <name type="scientific">Tanacetum cinerariifolium</name>
    <name type="common">Dalmatian daisy</name>
    <name type="synonym">Chrysanthemum cinerariifolium</name>
    <dbReference type="NCBI Taxonomy" id="118510"/>
    <lineage>
        <taxon>Eukaryota</taxon>
        <taxon>Viridiplantae</taxon>
        <taxon>Streptophyta</taxon>
        <taxon>Embryophyta</taxon>
        <taxon>Tracheophyta</taxon>
        <taxon>Spermatophyta</taxon>
        <taxon>Magnoliopsida</taxon>
        <taxon>eudicotyledons</taxon>
        <taxon>Gunneridae</taxon>
        <taxon>Pentapetalae</taxon>
        <taxon>asterids</taxon>
        <taxon>campanulids</taxon>
        <taxon>Asterales</taxon>
        <taxon>Asteraceae</taxon>
        <taxon>Asteroideae</taxon>
        <taxon>Anthemideae</taxon>
        <taxon>Anthemidinae</taxon>
        <taxon>Tanacetum</taxon>
    </lineage>
</organism>
<dbReference type="EMBL" id="BKCJ010308391">
    <property type="protein sequence ID" value="GEZ67356.1"/>
    <property type="molecule type" value="Genomic_DNA"/>
</dbReference>
<evidence type="ECO:0000313" key="1">
    <source>
        <dbReference type="EMBL" id="GEZ67356.1"/>
    </source>
</evidence>
<name>A0A699IPF1_TANCI</name>
<proteinExistence type="predicted"/>
<dbReference type="AlphaFoldDB" id="A0A699IPF1"/>
<comment type="caution">
    <text evidence="1">The sequence shown here is derived from an EMBL/GenBank/DDBJ whole genome shotgun (WGS) entry which is preliminary data.</text>
</comment>
<reference evidence="1" key="1">
    <citation type="journal article" date="2019" name="Sci. Rep.">
        <title>Draft genome of Tanacetum cinerariifolium, the natural source of mosquito coil.</title>
        <authorList>
            <person name="Yamashiro T."/>
            <person name="Shiraishi A."/>
            <person name="Satake H."/>
            <person name="Nakayama K."/>
        </authorList>
    </citation>
    <scope>NUCLEOTIDE SEQUENCE</scope>
</reference>
<accession>A0A699IPF1</accession>